<feature type="chain" id="PRO_5016852426" description="Peptidase A1 domain-containing protein" evidence="4">
    <location>
        <begin position="30"/>
        <end position="635"/>
    </location>
</feature>
<evidence type="ECO:0000313" key="6">
    <source>
        <dbReference type="EMBL" id="RDL35259.1"/>
    </source>
</evidence>
<keyword evidence="7" id="KW-1185">Reference proteome</keyword>
<sequence length="635" mass="68586">MALRQALLLPQQWLNLVIALLYLPNVALAIQHVVESRDTYPAPIIVPSSLDWDGNDGPWSSFALQAGTPPQTIKVLPSTAGFQTWAVTPEGCVSGDPVDCQKLRGEFYNYKESSTYAPNLANVSSSIYGLDLEAGLGYTGKGRYGFDDIGLGWQGSGGPTLHNQTIAGIATKDFFLGLFGLNPRPSNFTNYNHPIPSFMQALQNQSMIPSLSWAYTAGNQYRPGQFQGSLTLGGYDKSRFIPNNISFPLGVIEGLAIEIQSITTNNSVSLLSSPITSSLDSTVPYLYLPNTTCTLFENTFGLVWNETSKLYLLNDTQHTALQTQNPSITFKISPVDSTSTVDITLPYSAFDLTASAPLASAPTRYFPLKRADNSSQYTLGRTFFQEAYVIADFERNNFSISQCNWTSGQNQSIVAILPPSNSTTTSNDAKHGLATGAIAGVAAGGAVVALIAGLLLYRFCYKPRKRAVEETEEARTRPATRPTSAGGDVIIKPELDGTGTTITDTKHGLFEADSHKVYPAAEMAAPDTQPIYELPAREEVAVEMMGQNYPDEVDGRKSKNSGRIWFGRQRSQESADTVSPDTPGSRRGYDRTVSPFTSSATSTPASMIRSSPFKPPPVPPVPSAASASLQRGKTT</sequence>
<dbReference type="PANTHER" id="PTHR47966">
    <property type="entry name" value="BETA-SITE APP-CLEAVING ENZYME, ISOFORM A-RELATED"/>
    <property type="match status" value="1"/>
</dbReference>
<dbReference type="InterPro" id="IPR034164">
    <property type="entry name" value="Pepsin-like_dom"/>
</dbReference>
<organism evidence="6 7">
    <name type="scientific">Venustampulla echinocandica</name>
    <dbReference type="NCBI Taxonomy" id="2656787"/>
    <lineage>
        <taxon>Eukaryota</taxon>
        <taxon>Fungi</taxon>
        <taxon>Dikarya</taxon>
        <taxon>Ascomycota</taxon>
        <taxon>Pezizomycotina</taxon>
        <taxon>Leotiomycetes</taxon>
        <taxon>Helotiales</taxon>
        <taxon>Pleuroascaceae</taxon>
        <taxon>Venustampulla</taxon>
    </lineage>
</organism>
<dbReference type="Proteomes" id="UP000254866">
    <property type="component" value="Unassembled WGS sequence"/>
</dbReference>
<dbReference type="GeneID" id="43600039"/>
<keyword evidence="3" id="KW-0812">Transmembrane</keyword>
<dbReference type="STRING" id="2656787.A0A370TIR7"/>
<dbReference type="InterPro" id="IPR001461">
    <property type="entry name" value="Aspartic_peptidase_A1"/>
</dbReference>
<evidence type="ECO:0000259" key="5">
    <source>
        <dbReference type="PROSITE" id="PS51767"/>
    </source>
</evidence>
<feature type="signal peptide" evidence="4">
    <location>
        <begin position="1"/>
        <end position="29"/>
    </location>
</feature>
<evidence type="ECO:0000313" key="7">
    <source>
        <dbReference type="Proteomes" id="UP000254866"/>
    </source>
</evidence>
<reference evidence="6 7" key="1">
    <citation type="journal article" date="2018" name="IMA Fungus">
        <title>IMA Genome-F 9: Draft genome sequence of Annulohypoxylon stygium, Aspergillus mulundensis, Berkeleyomyces basicola (syn. Thielaviopsis basicola), Ceratocystis smalleyi, two Cercospora beticola strains, Coleophoma cylindrospora, Fusarium fracticaudum, Phialophora cf. hyalina, and Morchella septimelata.</title>
        <authorList>
            <person name="Wingfield B.D."/>
            <person name="Bills G.F."/>
            <person name="Dong Y."/>
            <person name="Huang W."/>
            <person name="Nel W.J."/>
            <person name="Swalarsk-Parry B.S."/>
            <person name="Vaghefi N."/>
            <person name="Wilken P.M."/>
            <person name="An Z."/>
            <person name="de Beer Z.W."/>
            <person name="De Vos L."/>
            <person name="Chen L."/>
            <person name="Duong T.A."/>
            <person name="Gao Y."/>
            <person name="Hammerbacher A."/>
            <person name="Kikkert J.R."/>
            <person name="Li Y."/>
            <person name="Li H."/>
            <person name="Li K."/>
            <person name="Li Q."/>
            <person name="Liu X."/>
            <person name="Ma X."/>
            <person name="Naidoo K."/>
            <person name="Pethybridge S.J."/>
            <person name="Sun J."/>
            <person name="Steenkamp E.T."/>
            <person name="van der Nest M.A."/>
            <person name="van Wyk S."/>
            <person name="Wingfield M.J."/>
            <person name="Xiong C."/>
            <person name="Yue Q."/>
            <person name="Zhang X."/>
        </authorList>
    </citation>
    <scope>NUCLEOTIDE SEQUENCE [LARGE SCALE GENOMIC DNA]</scope>
    <source>
        <strain evidence="6 7">BP 5553</strain>
    </source>
</reference>
<comment type="caution">
    <text evidence="6">The sequence shown here is derived from an EMBL/GenBank/DDBJ whole genome shotgun (WGS) entry which is preliminary data.</text>
</comment>
<dbReference type="InterPro" id="IPR033121">
    <property type="entry name" value="PEPTIDASE_A1"/>
</dbReference>
<name>A0A370TIR7_9HELO</name>
<dbReference type="PROSITE" id="PS51767">
    <property type="entry name" value="PEPTIDASE_A1"/>
    <property type="match status" value="1"/>
</dbReference>
<protein>
    <recommendedName>
        <fullName evidence="5">Peptidase A1 domain-containing protein</fullName>
    </recommendedName>
</protein>
<dbReference type="RefSeq" id="XP_031868082.1">
    <property type="nucleotide sequence ID" value="XM_032015813.1"/>
</dbReference>
<proteinExistence type="inferred from homology"/>
<feature type="domain" description="Peptidase A1" evidence="5">
    <location>
        <begin position="60"/>
        <end position="401"/>
    </location>
</feature>
<evidence type="ECO:0000256" key="2">
    <source>
        <dbReference type="SAM" id="MobiDB-lite"/>
    </source>
</evidence>
<feature type="transmembrane region" description="Helical" evidence="3">
    <location>
        <begin position="433"/>
        <end position="457"/>
    </location>
</feature>
<dbReference type="AlphaFoldDB" id="A0A370TIR7"/>
<feature type="compositionally biased region" description="Polar residues" evidence="2">
    <location>
        <begin position="572"/>
        <end position="582"/>
    </location>
</feature>
<dbReference type="EMBL" id="NPIC01000006">
    <property type="protein sequence ID" value="RDL35259.1"/>
    <property type="molecule type" value="Genomic_DNA"/>
</dbReference>
<dbReference type="GO" id="GO:0000324">
    <property type="term" value="C:fungal-type vacuole"/>
    <property type="evidence" value="ECO:0007669"/>
    <property type="project" value="TreeGrafter"/>
</dbReference>
<gene>
    <name evidence="6" type="ORF">BP5553_07190</name>
</gene>
<dbReference type="SUPFAM" id="SSF50630">
    <property type="entry name" value="Acid proteases"/>
    <property type="match status" value="1"/>
</dbReference>
<keyword evidence="3" id="KW-0472">Membrane</keyword>
<feature type="region of interest" description="Disordered" evidence="2">
    <location>
        <begin position="468"/>
        <end position="497"/>
    </location>
</feature>
<evidence type="ECO:0000256" key="1">
    <source>
        <dbReference type="ARBA" id="ARBA00007447"/>
    </source>
</evidence>
<dbReference type="CDD" id="cd05471">
    <property type="entry name" value="pepsin_like"/>
    <property type="match status" value="1"/>
</dbReference>
<dbReference type="InterPro" id="IPR021109">
    <property type="entry name" value="Peptidase_aspartic_dom_sf"/>
</dbReference>
<accession>A0A370TIR7</accession>
<dbReference type="PANTHER" id="PTHR47966:SF51">
    <property type="entry name" value="BETA-SITE APP-CLEAVING ENZYME, ISOFORM A-RELATED"/>
    <property type="match status" value="1"/>
</dbReference>
<keyword evidence="3" id="KW-1133">Transmembrane helix</keyword>
<dbReference type="Pfam" id="PF00026">
    <property type="entry name" value="Asp"/>
    <property type="match status" value="1"/>
</dbReference>
<dbReference type="OrthoDB" id="4074350at2759"/>
<dbReference type="GO" id="GO:0004190">
    <property type="term" value="F:aspartic-type endopeptidase activity"/>
    <property type="evidence" value="ECO:0007669"/>
    <property type="project" value="InterPro"/>
</dbReference>
<comment type="similarity">
    <text evidence="1">Belongs to the peptidase A1 family.</text>
</comment>
<evidence type="ECO:0000256" key="4">
    <source>
        <dbReference type="SAM" id="SignalP"/>
    </source>
</evidence>
<feature type="region of interest" description="Disordered" evidence="2">
    <location>
        <begin position="566"/>
        <end position="635"/>
    </location>
</feature>
<keyword evidence="4" id="KW-0732">Signal</keyword>
<feature type="compositionally biased region" description="Low complexity" evidence="2">
    <location>
        <begin position="592"/>
        <end position="612"/>
    </location>
</feature>
<dbReference type="Gene3D" id="2.40.70.10">
    <property type="entry name" value="Acid Proteases"/>
    <property type="match status" value="2"/>
</dbReference>
<dbReference type="PRINTS" id="PR00792">
    <property type="entry name" value="PEPSIN"/>
</dbReference>
<dbReference type="GO" id="GO:0006508">
    <property type="term" value="P:proteolysis"/>
    <property type="evidence" value="ECO:0007669"/>
    <property type="project" value="InterPro"/>
</dbReference>
<feature type="compositionally biased region" description="Pro residues" evidence="2">
    <location>
        <begin position="613"/>
        <end position="622"/>
    </location>
</feature>
<evidence type="ECO:0000256" key="3">
    <source>
        <dbReference type="SAM" id="Phobius"/>
    </source>
</evidence>